<dbReference type="Proteomes" id="UP000612899">
    <property type="component" value="Unassembled WGS sequence"/>
</dbReference>
<dbReference type="AlphaFoldDB" id="A0A8J3Q3Z4"/>
<keyword evidence="1" id="KW-0472">Membrane</keyword>
<feature type="transmembrane region" description="Helical" evidence="1">
    <location>
        <begin position="90"/>
        <end position="109"/>
    </location>
</feature>
<feature type="transmembrane region" description="Helical" evidence="1">
    <location>
        <begin position="12"/>
        <end position="31"/>
    </location>
</feature>
<accession>A0A8J3Q3Z4</accession>
<reference evidence="2" key="1">
    <citation type="submission" date="2021-01" db="EMBL/GenBank/DDBJ databases">
        <title>Whole genome shotgun sequence of Rhizocola hellebori NBRC 109834.</title>
        <authorList>
            <person name="Komaki H."/>
            <person name="Tamura T."/>
        </authorList>
    </citation>
    <scope>NUCLEOTIDE SEQUENCE</scope>
    <source>
        <strain evidence="2">NBRC 109834</strain>
    </source>
</reference>
<name>A0A8J3Q3Z4_9ACTN</name>
<comment type="caution">
    <text evidence="2">The sequence shown here is derived from an EMBL/GenBank/DDBJ whole genome shotgun (WGS) entry which is preliminary data.</text>
</comment>
<protein>
    <submittedName>
        <fullName evidence="2">Uncharacterized protein</fullName>
    </submittedName>
</protein>
<keyword evidence="1" id="KW-1133">Transmembrane helix</keyword>
<organism evidence="2 3">
    <name type="scientific">Rhizocola hellebori</name>
    <dbReference type="NCBI Taxonomy" id="1392758"/>
    <lineage>
        <taxon>Bacteria</taxon>
        <taxon>Bacillati</taxon>
        <taxon>Actinomycetota</taxon>
        <taxon>Actinomycetes</taxon>
        <taxon>Micromonosporales</taxon>
        <taxon>Micromonosporaceae</taxon>
        <taxon>Rhizocola</taxon>
    </lineage>
</organism>
<keyword evidence="1" id="KW-0812">Transmembrane</keyword>
<evidence type="ECO:0000313" key="2">
    <source>
        <dbReference type="EMBL" id="GIH02918.1"/>
    </source>
</evidence>
<evidence type="ECO:0000256" key="1">
    <source>
        <dbReference type="SAM" id="Phobius"/>
    </source>
</evidence>
<proteinExistence type="predicted"/>
<gene>
    <name evidence="2" type="ORF">Rhe02_09850</name>
</gene>
<dbReference type="RefSeq" id="WP_203906837.1">
    <property type="nucleotide sequence ID" value="NZ_BONY01000004.1"/>
</dbReference>
<keyword evidence="3" id="KW-1185">Reference proteome</keyword>
<evidence type="ECO:0000313" key="3">
    <source>
        <dbReference type="Proteomes" id="UP000612899"/>
    </source>
</evidence>
<dbReference type="EMBL" id="BONY01000004">
    <property type="protein sequence ID" value="GIH02918.1"/>
    <property type="molecule type" value="Genomic_DNA"/>
</dbReference>
<sequence length="116" mass="12419">MYPEMFGDVDVLITAALFGIALWVGIGAIFLGKGMADSTKSVLATLEEMRRKSAAALEAPALVDTGEVLRQIMVDVNRLRRQATSSTRRTFWAGLLLGLPIGVLVNWLSSLLGIGG</sequence>